<evidence type="ECO:0000313" key="2">
    <source>
        <dbReference type="Proteomes" id="UP000789405"/>
    </source>
</evidence>
<evidence type="ECO:0000313" key="1">
    <source>
        <dbReference type="EMBL" id="CAG8590198.1"/>
    </source>
</evidence>
<organism evidence="1 2">
    <name type="scientific">Dentiscutata erythropus</name>
    <dbReference type="NCBI Taxonomy" id="1348616"/>
    <lineage>
        <taxon>Eukaryota</taxon>
        <taxon>Fungi</taxon>
        <taxon>Fungi incertae sedis</taxon>
        <taxon>Mucoromycota</taxon>
        <taxon>Glomeromycotina</taxon>
        <taxon>Glomeromycetes</taxon>
        <taxon>Diversisporales</taxon>
        <taxon>Gigasporaceae</taxon>
        <taxon>Dentiscutata</taxon>
    </lineage>
</organism>
<keyword evidence="2" id="KW-1185">Reference proteome</keyword>
<accession>A0A9N9GB80</accession>
<dbReference type="AlphaFoldDB" id="A0A9N9GB80"/>
<dbReference type="OrthoDB" id="2369216at2759"/>
<dbReference type="EMBL" id="CAJVPY010003376">
    <property type="protein sequence ID" value="CAG8590198.1"/>
    <property type="molecule type" value="Genomic_DNA"/>
</dbReference>
<dbReference type="Proteomes" id="UP000789405">
    <property type="component" value="Unassembled WGS sequence"/>
</dbReference>
<name>A0A9N9GB80_9GLOM</name>
<sequence>MVYLDSPGNQKRVNSISKFVEELYEYLKQKARNNPYITQDTEFTKILLDGCAITNPTPTNSPKNPLSNLSSTSSEHIEEILSSFIEENIKELSGSKNNWTMPKNSDYELEQ</sequence>
<comment type="caution">
    <text evidence="1">The sequence shown here is derived from an EMBL/GenBank/DDBJ whole genome shotgun (WGS) entry which is preliminary data.</text>
</comment>
<reference evidence="1" key="1">
    <citation type="submission" date="2021-06" db="EMBL/GenBank/DDBJ databases">
        <authorList>
            <person name="Kallberg Y."/>
            <person name="Tangrot J."/>
            <person name="Rosling A."/>
        </authorList>
    </citation>
    <scope>NUCLEOTIDE SEQUENCE</scope>
    <source>
        <strain evidence="1">MA453B</strain>
    </source>
</reference>
<gene>
    <name evidence="1" type="ORF">DERYTH_LOCUS7124</name>
</gene>
<protein>
    <submittedName>
        <fullName evidence="1">4328_t:CDS:1</fullName>
    </submittedName>
</protein>
<proteinExistence type="predicted"/>